<dbReference type="Proteomes" id="UP000828412">
    <property type="component" value="Segment"/>
</dbReference>
<feature type="domain" description="VWFA" evidence="1">
    <location>
        <begin position="86"/>
        <end position="219"/>
    </location>
</feature>
<gene>
    <name evidence="2" type="primary">132</name>
    <name evidence="2" type="ORF">M51_132</name>
</gene>
<accession>A0AAE8XE42</accession>
<organism evidence="2 3">
    <name type="scientific">Pseudomonas phage M5.1</name>
    <dbReference type="NCBI Taxonomy" id="2873460"/>
    <lineage>
        <taxon>Viruses</taxon>
        <taxon>Duplodnaviria</taxon>
        <taxon>Heunggongvirae</taxon>
        <taxon>Uroviricota</taxon>
        <taxon>Caudoviricetes</taxon>
        <taxon>Vandenendeviridae</taxon>
        <taxon>Gorskivirinae</taxon>
        <taxon>Kremarvirus</taxon>
        <taxon>Kremarvirus M51</taxon>
    </lineage>
</organism>
<evidence type="ECO:0000313" key="3">
    <source>
        <dbReference type="Proteomes" id="UP000828412"/>
    </source>
</evidence>
<dbReference type="Gene3D" id="3.40.50.410">
    <property type="entry name" value="von Willebrand factor, type A domain"/>
    <property type="match status" value="1"/>
</dbReference>
<proteinExistence type="predicted"/>
<dbReference type="GeneID" id="80266362"/>
<dbReference type="Pfam" id="PF00092">
    <property type="entry name" value="VWA"/>
    <property type="match status" value="1"/>
</dbReference>
<dbReference type="SUPFAM" id="SSF53300">
    <property type="entry name" value="vWA-like"/>
    <property type="match status" value="1"/>
</dbReference>
<sequence>MSTKTLFMVITDSGDGSNGLHYTFDSELIQLMDDNQDQLGDSYQSGDGLQVRRLQVPEQCTYESLGISKWSVLDRKNYAFAQEAIKIVFVIDESGSMGSLQSDVIGGFNKLIDDQLEVEGAAEVTLITFANTVKTVLDNVDIEAVDYLTNESYKPSGGTAMNDAIGFALTKVLRESPEKAIINIFTDGYENVSRDYNSAQVKELVKQAEAKGYQVVFLAANIDEVAVAHSFGLAAGATRGFTADAKGMEFAYLQASAATTAYRSEVIR</sequence>
<evidence type="ECO:0000259" key="1">
    <source>
        <dbReference type="PROSITE" id="PS50234"/>
    </source>
</evidence>
<dbReference type="PROSITE" id="PS50234">
    <property type="entry name" value="VWFA"/>
    <property type="match status" value="1"/>
</dbReference>
<dbReference type="KEGG" id="vg:80266362"/>
<dbReference type="RefSeq" id="YP_010766665.1">
    <property type="nucleotide sequence ID" value="NC_073680.1"/>
</dbReference>
<keyword evidence="3" id="KW-1185">Reference proteome</keyword>
<reference evidence="2 3" key="1">
    <citation type="submission" date="2021-08" db="EMBL/GenBank/DDBJ databases">
        <authorList>
            <person name="DeCurzio J.M.K."/>
            <person name="Krukonis G.P."/>
            <person name="Delesalle V.A."/>
        </authorList>
    </citation>
    <scope>NUCLEOTIDE SEQUENCE [LARGE SCALE GENOMIC DNA]</scope>
</reference>
<protein>
    <recommendedName>
        <fullName evidence="1">VWFA domain-containing protein</fullName>
    </recommendedName>
</protein>
<name>A0AAE8XE42_9CAUD</name>
<dbReference type="SMART" id="SM00327">
    <property type="entry name" value="VWA"/>
    <property type="match status" value="1"/>
</dbReference>
<dbReference type="InterPro" id="IPR002035">
    <property type="entry name" value="VWF_A"/>
</dbReference>
<dbReference type="EMBL" id="MZ826350">
    <property type="protein sequence ID" value="UAV89713.1"/>
    <property type="molecule type" value="Genomic_DNA"/>
</dbReference>
<dbReference type="InterPro" id="IPR036465">
    <property type="entry name" value="vWFA_dom_sf"/>
</dbReference>
<evidence type="ECO:0000313" key="2">
    <source>
        <dbReference type="EMBL" id="UAV89713.1"/>
    </source>
</evidence>
<dbReference type="CDD" id="cd00198">
    <property type="entry name" value="vWFA"/>
    <property type="match status" value="1"/>
</dbReference>